<evidence type="ECO:0000313" key="5">
    <source>
        <dbReference type="Proteomes" id="UP000181899"/>
    </source>
</evidence>
<dbReference type="EMBL" id="FNDZ01000015">
    <property type="protein sequence ID" value="SDJ35520.1"/>
    <property type="molecule type" value="Genomic_DNA"/>
</dbReference>
<dbReference type="InterPro" id="IPR008991">
    <property type="entry name" value="Translation_prot_SH3-like_sf"/>
</dbReference>
<evidence type="ECO:0000313" key="3">
    <source>
        <dbReference type="EMBL" id="SDJ35520.1"/>
    </source>
</evidence>
<dbReference type="OrthoDB" id="1683515at2"/>
<dbReference type="Proteomes" id="UP000183255">
    <property type="component" value="Unassembled WGS sequence"/>
</dbReference>
<keyword evidence="5" id="KW-1185">Reference proteome</keyword>
<dbReference type="RefSeq" id="WP_036909529.1">
    <property type="nucleotide sequence ID" value="NZ_DAMANS010000019.1"/>
</dbReference>
<sequence>MDKDWIGQIVVSKKGRDKGKFYVVVSILDRFHVLLMDGKKFDYKRQKRKNKKHLCIITKAEDEILQGILRQDEACLQNIIRRLALEAKEV</sequence>
<keyword evidence="2" id="KW-0687">Ribonucleoprotein</keyword>
<dbReference type="EMBL" id="FOVK01000008">
    <property type="protein sequence ID" value="SFN93678.1"/>
    <property type="molecule type" value="Genomic_DNA"/>
</dbReference>
<protein>
    <recommendedName>
        <fullName evidence="7">Ribosomal protein L14E/L6E/L27E</fullName>
    </recommendedName>
</protein>
<dbReference type="AlphaFoldDB" id="A0A1G8T4A8"/>
<dbReference type="SUPFAM" id="SSF50104">
    <property type="entry name" value="Translation proteins SH3-like domain"/>
    <property type="match status" value="1"/>
</dbReference>
<evidence type="ECO:0000313" key="6">
    <source>
        <dbReference type="Proteomes" id="UP000183255"/>
    </source>
</evidence>
<dbReference type="GO" id="GO:1990904">
    <property type="term" value="C:ribonucleoprotein complex"/>
    <property type="evidence" value="ECO:0007669"/>
    <property type="project" value="UniProtKB-KW"/>
</dbReference>
<dbReference type="Gene3D" id="2.30.30.30">
    <property type="match status" value="1"/>
</dbReference>
<name>A0A1G8T4A8_9CLOT</name>
<dbReference type="GO" id="GO:0005840">
    <property type="term" value="C:ribosome"/>
    <property type="evidence" value="ECO:0007669"/>
    <property type="project" value="UniProtKB-KW"/>
</dbReference>
<evidence type="ECO:0008006" key="7">
    <source>
        <dbReference type="Google" id="ProtNLM"/>
    </source>
</evidence>
<dbReference type="CDD" id="cd06088">
    <property type="entry name" value="KOW_RPL14"/>
    <property type="match status" value="1"/>
</dbReference>
<keyword evidence="1" id="KW-0689">Ribosomal protein</keyword>
<dbReference type="InterPro" id="IPR014722">
    <property type="entry name" value="Rib_uL2_dom2"/>
</dbReference>
<proteinExistence type="predicted"/>
<evidence type="ECO:0000313" key="4">
    <source>
        <dbReference type="EMBL" id="SFN93678.1"/>
    </source>
</evidence>
<evidence type="ECO:0000256" key="2">
    <source>
        <dbReference type="ARBA" id="ARBA00023274"/>
    </source>
</evidence>
<gene>
    <name evidence="4" type="ORF">SAMN04488695_10827</name>
    <name evidence="3" type="ORF">SAMN05421804_11514</name>
</gene>
<dbReference type="eggNOG" id="ENOG502ZFQW">
    <property type="taxonomic scope" value="Bacteria"/>
</dbReference>
<evidence type="ECO:0000256" key="1">
    <source>
        <dbReference type="ARBA" id="ARBA00022980"/>
    </source>
</evidence>
<dbReference type="STRING" id="398199.SAMN05421804_11514"/>
<reference evidence="5 6" key="1">
    <citation type="submission" date="2016-10" db="EMBL/GenBank/DDBJ databases">
        <authorList>
            <person name="de Groot N.N."/>
        </authorList>
    </citation>
    <scope>NUCLEOTIDE SEQUENCE [LARGE SCALE GENOMIC DNA]</scope>
    <source>
        <strain evidence="3 6">CGMCC 1.5058</strain>
        <strain evidence="4 5">ML2</strain>
    </source>
</reference>
<accession>A0A1G8T4A8</accession>
<organism evidence="3 6">
    <name type="scientific">Proteiniclasticum ruminis</name>
    <dbReference type="NCBI Taxonomy" id="398199"/>
    <lineage>
        <taxon>Bacteria</taxon>
        <taxon>Bacillati</taxon>
        <taxon>Bacillota</taxon>
        <taxon>Clostridia</taxon>
        <taxon>Eubacteriales</taxon>
        <taxon>Clostridiaceae</taxon>
        <taxon>Proteiniclasticum</taxon>
    </lineage>
</organism>
<dbReference type="InterPro" id="IPR041985">
    <property type="entry name" value="Ribosomal_eL14_KOW"/>
</dbReference>
<dbReference type="Proteomes" id="UP000181899">
    <property type="component" value="Unassembled WGS sequence"/>
</dbReference>